<gene>
    <name evidence="1" type="ORF">M6B38_352005</name>
</gene>
<evidence type="ECO:0000313" key="1">
    <source>
        <dbReference type="EMBL" id="KAJ6830748.1"/>
    </source>
</evidence>
<dbReference type="PANTHER" id="PTHR33167">
    <property type="entry name" value="TRANSCRIPTION FACTOR, PUTATIVE (DUF863)-RELATED"/>
    <property type="match status" value="1"/>
</dbReference>
<sequence length="113" mass="13066">MGSNSWLLQKRHQKLITVMGTKMQLKSYLPEFCAMRDLNEDSDSSWSQYHGDRASGRQFFGHAQQTRQSNRYLGCERESIKQTMLAQNATFRNQGIRALDSRDLYSIVSSRSP</sequence>
<dbReference type="AlphaFoldDB" id="A0AAX6GR79"/>
<dbReference type="PANTHER" id="PTHR33167:SF4">
    <property type="entry name" value="TRANSCRIPTION FACTOR, PUTATIVE (DUF863)-RELATED"/>
    <property type="match status" value="1"/>
</dbReference>
<dbReference type="EMBL" id="JANAVB010017199">
    <property type="protein sequence ID" value="KAJ6830748.1"/>
    <property type="molecule type" value="Genomic_DNA"/>
</dbReference>
<name>A0AAX6GR79_IRIPA</name>
<proteinExistence type="predicted"/>
<comment type="caution">
    <text evidence="1">The sequence shown here is derived from an EMBL/GenBank/DDBJ whole genome shotgun (WGS) entry which is preliminary data.</text>
</comment>
<evidence type="ECO:0000313" key="2">
    <source>
        <dbReference type="Proteomes" id="UP001140949"/>
    </source>
</evidence>
<reference evidence="1" key="1">
    <citation type="journal article" date="2023" name="GigaByte">
        <title>Genome assembly of the bearded iris, Iris pallida Lam.</title>
        <authorList>
            <person name="Bruccoleri R.E."/>
            <person name="Oakeley E.J."/>
            <person name="Faust A.M.E."/>
            <person name="Altorfer M."/>
            <person name="Dessus-Babus S."/>
            <person name="Burckhardt D."/>
            <person name="Oertli M."/>
            <person name="Naumann U."/>
            <person name="Petersen F."/>
            <person name="Wong J."/>
        </authorList>
    </citation>
    <scope>NUCLEOTIDE SEQUENCE</scope>
    <source>
        <strain evidence="1">GSM-AAB239-AS_SAM_17_03QT</strain>
    </source>
</reference>
<dbReference type="Proteomes" id="UP001140949">
    <property type="component" value="Unassembled WGS sequence"/>
</dbReference>
<protein>
    <submittedName>
        <fullName evidence="1">Uncharacterized protein</fullName>
    </submittedName>
</protein>
<organism evidence="1 2">
    <name type="scientific">Iris pallida</name>
    <name type="common">Sweet iris</name>
    <dbReference type="NCBI Taxonomy" id="29817"/>
    <lineage>
        <taxon>Eukaryota</taxon>
        <taxon>Viridiplantae</taxon>
        <taxon>Streptophyta</taxon>
        <taxon>Embryophyta</taxon>
        <taxon>Tracheophyta</taxon>
        <taxon>Spermatophyta</taxon>
        <taxon>Magnoliopsida</taxon>
        <taxon>Liliopsida</taxon>
        <taxon>Asparagales</taxon>
        <taxon>Iridaceae</taxon>
        <taxon>Iridoideae</taxon>
        <taxon>Irideae</taxon>
        <taxon>Iris</taxon>
    </lineage>
</organism>
<keyword evidence="2" id="KW-1185">Reference proteome</keyword>
<reference evidence="1" key="2">
    <citation type="submission" date="2023-04" db="EMBL/GenBank/DDBJ databases">
        <authorList>
            <person name="Bruccoleri R.E."/>
            <person name="Oakeley E.J."/>
            <person name="Faust A.-M."/>
            <person name="Dessus-Babus S."/>
            <person name="Altorfer M."/>
            <person name="Burckhardt D."/>
            <person name="Oertli M."/>
            <person name="Naumann U."/>
            <person name="Petersen F."/>
            <person name="Wong J."/>
        </authorList>
    </citation>
    <scope>NUCLEOTIDE SEQUENCE</scope>
    <source>
        <strain evidence="1">GSM-AAB239-AS_SAM_17_03QT</strain>
        <tissue evidence="1">Leaf</tissue>
    </source>
</reference>
<accession>A0AAX6GR79</accession>